<organism evidence="10">
    <name type="scientific">Anopheles atroparvus</name>
    <name type="common">European mosquito</name>
    <dbReference type="NCBI Taxonomy" id="41427"/>
    <lineage>
        <taxon>Eukaryota</taxon>
        <taxon>Metazoa</taxon>
        <taxon>Ecdysozoa</taxon>
        <taxon>Arthropoda</taxon>
        <taxon>Hexapoda</taxon>
        <taxon>Insecta</taxon>
        <taxon>Pterygota</taxon>
        <taxon>Neoptera</taxon>
        <taxon>Endopterygota</taxon>
        <taxon>Diptera</taxon>
        <taxon>Nematocera</taxon>
        <taxon>Culicoidea</taxon>
        <taxon>Culicidae</taxon>
        <taxon>Anophelinae</taxon>
        <taxon>Anopheles</taxon>
    </lineage>
</organism>
<evidence type="ECO:0000256" key="5">
    <source>
        <dbReference type="ARBA" id="ARBA00022725"/>
    </source>
</evidence>
<proteinExistence type="predicted"/>
<keyword evidence="5" id="KW-0552">Olfaction</keyword>
<dbReference type="GO" id="GO:0007165">
    <property type="term" value="P:signal transduction"/>
    <property type="evidence" value="ECO:0007669"/>
    <property type="project" value="UniProtKB-KW"/>
</dbReference>
<dbReference type="PANTHER" id="PTHR21137:SF35">
    <property type="entry name" value="ODORANT RECEPTOR 19A-RELATED"/>
    <property type="match status" value="1"/>
</dbReference>
<dbReference type="AlphaFoldDB" id="A0A182ILI2"/>
<keyword evidence="9" id="KW-0807">Transducer</keyword>
<keyword evidence="8" id="KW-0675">Receptor</keyword>
<dbReference type="GO" id="GO:0005886">
    <property type="term" value="C:plasma membrane"/>
    <property type="evidence" value="ECO:0007669"/>
    <property type="project" value="UniProtKB-SubCell"/>
</dbReference>
<dbReference type="InterPro" id="IPR004117">
    <property type="entry name" value="7tm6_olfct_rcpt"/>
</dbReference>
<evidence type="ECO:0000256" key="6">
    <source>
        <dbReference type="ARBA" id="ARBA00022989"/>
    </source>
</evidence>
<dbReference type="VEuPathDB" id="VectorBase:AATE001418"/>
<evidence type="ECO:0000256" key="8">
    <source>
        <dbReference type="ARBA" id="ARBA00023170"/>
    </source>
</evidence>
<keyword evidence="4" id="KW-0812">Transmembrane</keyword>
<sequence>MLFRKLQNDRAVLPLILFLQEQIGLWNESKRVRFPLIFAGYCLFVALPKLTSSYPDIPTCICGIAELIFISNVQCGGMLLWLQHDTFKPFVQELQSVADHLFLDHSMRSGKQYLIDFNHQVHRYTNIYYFNAAFFIVFYMVTPVISSIWVYFRYMVKSNFLVNGTANGTSEVLMEEHQPAEFNLHMEQDFYGLEPRTNVVHYTIYTCFVLPVMIATAFTAHMKLLTTFTCASYCGAFLHLLAMKLNHLRHMPRESMPDELRDIVQTHQRTLNCIHLLVITLQPMLLMQLVFCVYIWCSMMLYFVVVDELSLKFVNLAILFVVITIEMSGTCYFGTRLSTQVRLDRIGGFVNPEKSSLRSFPSHNRVPN</sequence>
<evidence type="ECO:0000256" key="2">
    <source>
        <dbReference type="ARBA" id="ARBA00022475"/>
    </source>
</evidence>
<evidence type="ECO:0000256" key="9">
    <source>
        <dbReference type="ARBA" id="ARBA00023224"/>
    </source>
</evidence>
<keyword evidence="3" id="KW-0716">Sensory transduction</keyword>
<reference evidence="10" key="1">
    <citation type="submission" date="2022-08" db="UniProtKB">
        <authorList>
            <consortium name="EnsemblMetazoa"/>
        </authorList>
    </citation>
    <scope>IDENTIFICATION</scope>
    <source>
        <strain evidence="10">EBRO</strain>
    </source>
</reference>
<comment type="subcellular location">
    <subcellularLocation>
        <location evidence="1">Cell membrane</location>
        <topology evidence="1">Multi-pass membrane protein</topology>
    </subcellularLocation>
</comment>
<protein>
    <submittedName>
        <fullName evidence="10">Uncharacterized protein</fullName>
    </submittedName>
</protein>
<keyword evidence="2" id="KW-1003">Cell membrane</keyword>
<dbReference type="STRING" id="41427.A0A182ILI2"/>
<keyword evidence="7" id="KW-0472">Membrane</keyword>
<dbReference type="GO" id="GO:0005549">
    <property type="term" value="F:odorant binding"/>
    <property type="evidence" value="ECO:0007669"/>
    <property type="project" value="InterPro"/>
</dbReference>
<dbReference type="EnsemblMetazoa" id="AATE001418-RA">
    <property type="protein sequence ID" value="AATE001418-PA.1"/>
    <property type="gene ID" value="AATE001418"/>
</dbReference>
<dbReference type="Pfam" id="PF02949">
    <property type="entry name" value="7tm_6"/>
    <property type="match status" value="1"/>
</dbReference>
<keyword evidence="6" id="KW-1133">Transmembrane helix</keyword>
<evidence type="ECO:0000313" key="10">
    <source>
        <dbReference type="EnsemblMetazoa" id="AATE001418-PA.1"/>
    </source>
</evidence>
<evidence type="ECO:0000256" key="4">
    <source>
        <dbReference type="ARBA" id="ARBA00022692"/>
    </source>
</evidence>
<accession>A0A182ILI2</accession>
<evidence type="ECO:0000256" key="3">
    <source>
        <dbReference type="ARBA" id="ARBA00022606"/>
    </source>
</evidence>
<dbReference type="PANTHER" id="PTHR21137">
    <property type="entry name" value="ODORANT RECEPTOR"/>
    <property type="match status" value="1"/>
</dbReference>
<dbReference type="GO" id="GO:0004984">
    <property type="term" value="F:olfactory receptor activity"/>
    <property type="evidence" value="ECO:0007669"/>
    <property type="project" value="InterPro"/>
</dbReference>
<name>A0A182ILI2_ANOAO</name>
<evidence type="ECO:0000256" key="7">
    <source>
        <dbReference type="ARBA" id="ARBA00023136"/>
    </source>
</evidence>
<evidence type="ECO:0000256" key="1">
    <source>
        <dbReference type="ARBA" id="ARBA00004651"/>
    </source>
</evidence>